<name>A0A1J5N9X0_NEOTH</name>
<dbReference type="CDD" id="cd00755">
    <property type="entry name" value="YgdL_like"/>
    <property type="match status" value="1"/>
</dbReference>
<feature type="domain" description="THIF-type NAD/FAD binding fold" evidence="1">
    <location>
        <begin position="11"/>
        <end position="236"/>
    </location>
</feature>
<organism evidence="2 3">
    <name type="scientific">Neomoorella thermoacetica</name>
    <name type="common">Clostridium thermoaceticum</name>
    <dbReference type="NCBI Taxonomy" id="1525"/>
    <lineage>
        <taxon>Bacteria</taxon>
        <taxon>Bacillati</taxon>
        <taxon>Bacillota</taxon>
        <taxon>Clostridia</taxon>
        <taxon>Neomoorellales</taxon>
        <taxon>Neomoorellaceae</taxon>
        <taxon>Neomoorella</taxon>
    </lineage>
</organism>
<sequence length="242" mass="25426">MESFWTRTEMLIGAAGRKRLAAARVAVIGTGGVGSFAVEGLARAGVGYLELVDPDVVKPSNLNRQLPALGSTLGQPKVAVLAARCRDINPEATIIPRQEAYSPATSLKFVRPDLDFLVDAIDSVKAKIDLLATAVTAGRPIVSSMGAGNRLDPTLLRVADISATRGCPLARAVRRGLRARGIAGGLTVVYSEEPPLEVRTKPQLAPGERQPPGSMIFVPAVAGLILANLVVRALLQGDSYSK</sequence>
<dbReference type="PANTHER" id="PTHR43267:SF1">
    <property type="entry name" value="TRNA THREONYLCARBAMOYLADENOSINE DEHYDRATASE"/>
    <property type="match status" value="1"/>
</dbReference>
<dbReference type="EC" id="6.1.-.-" evidence="2"/>
<dbReference type="GO" id="GO:0061504">
    <property type="term" value="P:cyclic threonylcarbamoyladenosine biosynthetic process"/>
    <property type="evidence" value="ECO:0007669"/>
    <property type="project" value="TreeGrafter"/>
</dbReference>
<dbReference type="KEGG" id="mthz:MOTHA_c17650"/>
<gene>
    <name evidence="2" type="primary">tcdA</name>
    <name evidence="2" type="ORF">MOOR_19440</name>
</gene>
<dbReference type="InterPro" id="IPR000594">
    <property type="entry name" value="ThiF_NAD_FAD-bd"/>
</dbReference>
<protein>
    <submittedName>
        <fullName evidence="2">tRNA threonylcarbamoyladenosine dehydratase</fullName>
        <ecNumber evidence="2">6.1.-.-</ecNumber>
    </submittedName>
</protein>
<dbReference type="AlphaFoldDB" id="A0A1J5N9X0"/>
<dbReference type="KEGG" id="mtho:MOTHE_c16820"/>
<comment type="caution">
    <text evidence="2">The sequence shown here is derived from an EMBL/GenBank/DDBJ whole genome shotgun (WGS) entry which is preliminary data.</text>
</comment>
<evidence type="ECO:0000313" key="3">
    <source>
        <dbReference type="Proteomes" id="UP000182743"/>
    </source>
</evidence>
<evidence type="ECO:0000313" key="2">
    <source>
        <dbReference type="EMBL" id="OIQ08401.1"/>
    </source>
</evidence>
<dbReference type="Gene3D" id="3.40.50.720">
    <property type="entry name" value="NAD(P)-binding Rossmann-like Domain"/>
    <property type="match status" value="1"/>
</dbReference>
<dbReference type="PANTHER" id="PTHR43267">
    <property type="entry name" value="TRNA THREONYLCARBAMOYLADENOSINE DEHYDRATASE"/>
    <property type="match status" value="1"/>
</dbReference>
<dbReference type="InterPro" id="IPR045886">
    <property type="entry name" value="ThiF/MoeB/HesA"/>
</dbReference>
<dbReference type="GO" id="GO:0008641">
    <property type="term" value="F:ubiquitin-like modifier activating enzyme activity"/>
    <property type="evidence" value="ECO:0007669"/>
    <property type="project" value="InterPro"/>
</dbReference>
<evidence type="ECO:0000259" key="1">
    <source>
        <dbReference type="Pfam" id="PF00899"/>
    </source>
</evidence>
<dbReference type="GO" id="GO:0061503">
    <property type="term" value="F:tRNA threonylcarbamoyladenosine dehydratase"/>
    <property type="evidence" value="ECO:0007669"/>
    <property type="project" value="TreeGrafter"/>
</dbReference>
<keyword evidence="2" id="KW-0436">Ligase</keyword>
<dbReference type="InterPro" id="IPR035985">
    <property type="entry name" value="Ubiquitin-activating_enz"/>
</dbReference>
<dbReference type="SUPFAM" id="SSF69572">
    <property type="entry name" value="Activating enzymes of the ubiquitin-like proteins"/>
    <property type="match status" value="1"/>
</dbReference>
<dbReference type="OMA" id="DMDDICV"/>
<dbReference type="Pfam" id="PF00899">
    <property type="entry name" value="ThiF"/>
    <property type="match status" value="1"/>
</dbReference>
<reference evidence="2 3" key="1">
    <citation type="submission" date="2016-08" db="EMBL/GenBank/DDBJ databases">
        <title>Genome-based comparison of Moorella thermoacetic strains.</title>
        <authorList>
            <person name="Poehlein A."/>
            <person name="Bengelsdorf F.R."/>
            <person name="Esser C."/>
            <person name="Duerre P."/>
            <person name="Daniel R."/>
        </authorList>
    </citation>
    <scope>NUCLEOTIDE SEQUENCE [LARGE SCALE GENOMIC DNA]</scope>
    <source>
        <strain evidence="2 3">DSM 11768</strain>
    </source>
</reference>
<proteinExistence type="predicted"/>
<accession>A0A1J5N9X0</accession>
<dbReference type="EMBL" id="MIHH01000011">
    <property type="protein sequence ID" value="OIQ08401.1"/>
    <property type="molecule type" value="Genomic_DNA"/>
</dbReference>
<dbReference type="Proteomes" id="UP000182743">
    <property type="component" value="Unassembled WGS sequence"/>
</dbReference>